<feature type="chain" id="PRO_5016431518" evidence="1">
    <location>
        <begin position="24"/>
        <end position="277"/>
    </location>
</feature>
<dbReference type="AlphaFoldDB" id="A0A318I0T0"/>
<dbReference type="Proteomes" id="UP000248314">
    <property type="component" value="Unassembled WGS sequence"/>
</dbReference>
<keyword evidence="4" id="KW-1185">Reference proteome</keyword>
<reference evidence="3 4" key="1">
    <citation type="submission" date="2018-05" db="EMBL/GenBank/DDBJ databases">
        <title>Genomic Encyclopedia of Type Strains, Phase I: the one thousand microbial genomes (KMG-I) project.</title>
        <authorList>
            <person name="Kyrpides N."/>
        </authorList>
    </citation>
    <scope>NUCLEOTIDE SEQUENCE [LARGE SCALE GENOMIC DNA]</scope>
    <source>
        <strain evidence="3 4">DSM 15611</strain>
    </source>
</reference>
<dbReference type="InterPro" id="IPR018247">
    <property type="entry name" value="EF_Hand_1_Ca_BS"/>
</dbReference>
<feature type="domain" description="Glycine zipper" evidence="2">
    <location>
        <begin position="30"/>
        <end position="76"/>
    </location>
</feature>
<name>A0A318I0T0_9BACT</name>
<dbReference type="RefSeq" id="WP_110370331.1">
    <property type="nucleotide sequence ID" value="NZ_QJJX01000022.1"/>
</dbReference>
<dbReference type="Pfam" id="PF13488">
    <property type="entry name" value="Gly-zipper_Omp"/>
    <property type="match status" value="1"/>
</dbReference>
<proteinExistence type="predicted"/>
<keyword evidence="1" id="KW-0732">Signal</keyword>
<dbReference type="PROSITE" id="PS00018">
    <property type="entry name" value="EF_HAND_1"/>
    <property type="match status" value="1"/>
</dbReference>
<organism evidence="3 4">
    <name type="scientific">Hoylesella shahii DSM 15611 = JCM 12083</name>
    <dbReference type="NCBI Taxonomy" id="1122991"/>
    <lineage>
        <taxon>Bacteria</taxon>
        <taxon>Pseudomonadati</taxon>
        <taxon>Bacteroidota</taxon>
        <taxon>Bacteroidia</taxon>
        <taxon>Bacteroidales</taxon>
        <taxon>Prevotellaceae</taxon>
        <taxon>Hoylesella</taxon>
    </lineage>
</organism>
<dbReference type="PROSITE" id="PS51257">
    <property type="entry name" value="PROKAR_LIPOPROTEIN"/>
    <property type="match status" value="1"/>
</dbReference>
<dbReference type="EMBL" id="QJJX01000022">
    <property type="protein sequence ID" value="PXX21227.1"/>
    <property type="molecule type" value="Genomic_DNA"/>
</dbReference>
<dbReference type="InterPro" id="IPR039567">
    <property type="entry name" value="Gly-zipper"/>
</dbReference>
<protein>
    <submittedName>
        <fullName evidence="3">Outer membrane protein with glycine zipper</fullName>
    </submittedName>
</protein>
<evidence type="ECO:0000313" key="3">
    <source>
        <dbReference type="EMBL" id="PXX21227.1"/>
    </source>
</evidence>
<sequence>MVKIKLITAITAIAILVGCGSYASTGAYTGATLGSILGSAIGGITGGPRGSDIGQIVGMGVGGVVGATIGEQADKKVIKGIEKRRKRIERERRERSQYNYDYYNEQGQYYQPAVQDGVINYNNGADDRIFDFKGNDYNGNYSAQQPSTNNDMVQQPFTTNGALPLEIKNARFVDANQDRTINRDELCKVIFEIWNNSNRTLRDVQPIIIEETGNKHLGISPTIHVEQLEPGKAIRYTALVKASKKLKPGKAIFRVAAVSGNNIPVSEPMFFNIPTDK</sequence>
<feature type="signal peptide" evidence="1">
    <location>
        <begin position="1"/>
        <end position="23"/>
    </location>
</feature>
<evidence type="ECO:0000256" key="1">
    <source>
        <dbReference type="SAM" id="SignalP"/>
    </source>
</evidence>
<evidence type="ECO:0000313" key="4">
    <source>
        <dbReference type="Proteomes" id="UP000248314"/>
    </source>
</evidence>
<comment type="caution">
    <text evidence="3">The sequence shown here is derived from an EMBL/GenBank/DDBJ whole genome shotgun (WGS) entry which is preliminary data.</text>
</comment>
<accession>A0A318I0T0</accession>
<gene>
    <name evidence="3" type="ORF">EJ73_01869</name>
</gene>
<evidence type="ECO:0000259" key="2">
    <source>
        <dbReference type="Pfam" id="PF13488"/>
    </source>
</evidence>